<dbReference type="Pfam" id="PF04321">
    <property type="entry name" value="RmlD_sub_bind"/>
    <property type="match status" value="1"/>
</dbReference>
<feature type="site" description="Participates in a stacking interaction with the thymidine ring of dTDP-4-oxo-6-deoxyglucose" evidence="4">
    <location>
        <position position="115"/>
    </location>
</feature>
<feature type="active site" description="Proton donor" evidence="3">
    <location>
        <position position="109"/>
    </location>
</feature>
<keyword evidence="5" id="KW-0521">NADP</keyword>
<sequence>MHPDNRGWFKENWQRAKMTALGLPDFTPVQNNMSFNATAGATRGLHAEPWDKLVSVACGKIFGAWVDLRAGASFGRVVTVEMGPETAVYVPRGVGNGYQALVDGTTYTYLVNEHWSAAAKSSYTFANLADPQIGIDWPIPLDRAELSEADRHHPALADVTPFPSSRTVVLGANGQLGTSLRKLLGADDAASRKRPGRVEFLSRAEIDLARPETIDDYDWDGVDTLINAAAYTAVDAAETADNRPTAWAVNVTAVRHLVEIARRHRITLVHISSDYVFDGTREVHTEKEPFSPLGVYGTTKAAADELVATWAHHYILRTSWVIGHGHNFVATMAGLARRGVSPTVVDDQFGRLTFSDDIAAAIGHLLAVDAPYGSYNISSDGPTRSWYDIARRIFEILGAQGTVSPVSTKEYFAQHSASQAKASQARAGTSSATPIAPRPTHSTLDLGRIRSTGFTPADGDAQLRRYLASDVTERRAPTMLRPATPTSRHTESTRPPDDRPL</sequence>
<comment type="function">
    <text evidence="5">Catalyzes the reduction of dTDP-6-deoxy-L-lyxo-4-hexulose to yield dTDP-L-rhamnose.</text>
</comment>
<dbReference type="EC" id="1.1.1.133" evidence="5"/>
<feature type="domain" description="RmlD-like substrate binding" evidence="7">
    <location>
        <begin position="166"/>
        <end position="454"/>
    </location>
</feature>
<comment type="similarity">
    <text evidence="2 5">Belongs to the dTDP-4-dehydrorhamnose reductase family.</text>
</comment>
<evidence type="ECO:0000256" key="1">
    <source>
        <dbReference type="ARBA" id="ARBA00010154"/>
    </source>
</evidence>
<feature type="active site" description="Proton acceptor" evidence="3">
    <location>
        <position position="46"/>
    </location>
</feature>
<dbReference type="EMBL" id="CP025570">
    <property type="protein sequence ID" value="AZZ40876.1"/>
    <property type="molecule type" value="Genomic_DNA"/>
</dbReference>
<dbReference type="InterPro" id="IPR005913">
    <property type="entry name" value="dTDP_dehydrorham_reduct"/>
</dbReference>
<dbReference type="InterPro" id="IPR011051">
    <property type="entry name" value="RmlC_Cupin_sf"/>
</dbReference>
<dbReference type="SUPFAM" id="SSF51182">
    <property type="entry name" value="RmlC-like cupins"/>
    <property type="match status" value="1"/>
</dbReference>
<accession>A0A3T0S3D3</accession>
<dbReference type="Gene3D" id="2.60.120.10">
    <property type="entry name" value="Jelly Rolls"/>
    <property type="match status" value="1"/>
</dbReference>
<evidence type="ECO:0000313" key="9">
    <source>
        <dbReference type="Proteomes" id="UP000285875"/>
    </source>
</evidence>
<dbReference type="Proteomes" id="UP000285875">
    <property type="component" value="Chromosome"/>
</dbReference>
<dbReference type="Gene3D" id="3.90.25.10">
    <property type="entry name" value="UDP-galactose 4-epimerase, domain 1"/>
    <property type="match status" value="1"/>
</dbReference>
<evidence type="ECO:0000313" key="8">
    <source>
        <dbReference type="EMBL" id="AZZ40876.1"/>
    </source>
</evidence>
<dbReference type="PANTHER" id="PTHR10491">
    <property type="entry name" value="DTDP-4-DEHYDRORHAMNOSE REDUCTASE"/>
    <property type="match status" value="1"/>
</dbReference>
<evidence type="ECO:0000256" key="2">
    <source>
        <dbReference type="ARBA" id="ARBA00010944"/>
    </source>
</evidence>
<dbReference type="Gene3D" id="3.40.50.720">
    <property type="entry name" value="NAD(P)-binding Rossmann-like Domain"/>
    <property type="match status" value="1"/>
</dbReference>
<dbReference type="InterPro" id="IPR000888">
    <property type="entry name" value="RmlC-like"/>
</dbReference>
<evidence type="ECO:0000256" key="5">
    <source>
        <dbReference type="RuleBase" id="RU364082"/>
    </source>
</evidence>
<protein>
    <recommendedName>
        <fullName evidence="5">dTDP-4-dehydrorhamnose reductase</fullName>
        <ecNumber evidence="5">1.1.1.133</ecNumber>
    </recommendedName>
</protein>
<dbReference type="InterPro" id="IPR029903">
    <property type="entry name" value="RmlD-like-bd"/>
</dbReference>
<dbReference type="SUPFAM" id="SSF51735">
    <property type="entry name" value="NAD(P)-binding Rossmann-fold domains"/>
    <property type="match status" value="1"/>
</dbReference>
<organism evidence="8 9">
    <name type="scientific">Acidipropionibacterium jensenii</name>
    <dbReference type="NCBI Taxonomy" id="1749"/>
    <lineage>
        <taxon>Bacteria</taxon>
        <taxon>Bacillati</taxon>
        <taxon>Actinomycetota</taxon>
        <taxon>Actinomycetes</taxon>
        <taxon>Propionibacteriales</taxon>
        <taxon>Propionibacteriaceae</taxon>
        <taxon>Acidipropionibacterium</taxon>
    </lineage>
</organism>
<gene>
    <name evidence="8" type="ORF">C0Z10_11535</name>
</gene>
<evidence type="ECO:0000256" key="3">
    <source>
        <dbReference type="PIRSR" id="PIRSR600888-1"/>
    </source>
</evidence>
<keyword evidence="5" id="KW-0560">Oxidoreductase</keyword>
<dbReference type="PANTHER" id="PTHR10491:SF4">
    <property type="entry name" value="METHIONINE ADENOSYLTRANSFERASE 2 SUBUNIT BETA"/>
    <property type="match status" value="1"/>
</dbReference>
<dbReference type="Pfam" id="PF00908">
    <property type="entry name" value="dTDP_sugar_isom"/>
    <property type="match status" value="1"/>
</dbReference>
<dbReference type="GO" id="GO:0008831">
    <property type="term" value="F:dTDP-4-dehydrorhamnose reductase activity"/>
    <property type="evidence" value="ECO:0007669"/>
    <property type="project" value="UniProtKB-EC"/>
</dbReference>
<reference evidence="9" key="1">
    <citation type="submission" date="2017-12" db="EMBL/GenBank/DDBJ databases">
        <title>Whole genome sequencing of Acidipropionibacterium jensenii strains JS279 and JS280.</title>
        <authorList>
            <person name="Deptula P."/>
            <person name="Laine P."/>
            <person name="Smolander O.-P."/>
            <person name="Paulin L."/>
            <person name="Auvinen P."/>
            <person name="Varmanen P."/>
        </authorList>
    </citation>
    <scope>NUCLEOTIDE SEQUENCE [LARGE SCALE GENOMIC DNA]</scope>
    <source>
        <strain evidence="9">JS280</strain>
    </source>
</reference>
<name>A0A3T0S3D3_9ACTN</name>
<dbReference type="UniPathway" id="UPA00124"/>
<evidence type="ECO:0000256" key="6">
    <source>
        <dbReference type="SAM" id="MobiDB-lite"/>
    </source>
</evidence>
<dbReference type="GO" id="GO:0019305">
    <property type="term" value="P:dTDP-rhamnose biosynthetic process"/>
    <property type="evidence" value="ECO:0007669"/>
    <property type="project" value="UniProtKB-UniPathway"/>
</dbReference>
<evidence type="ECO:0000256" key="4">
    <source>
        <dbReference type="PIRSR" id="PIRSR600888-3"/>
    </source>
</evidence>
<dbReference type="InterPro" id="IPR036291">
    <property type="entry name" value="NAD(P)-bd_dom_sf"/>
</dbReference>
<feature type="compositionally biased region" description="Basic and acidic residues" evidence="6">
    <location>
        <begin position="488"/>
        <end position="501"/>
    </location>
</feature>
<dbReference type="InterPro" id="IPR014710">
    <property type="entry name" value="RmlC-like_jellyroll"/>
</dbReference>
<dbReference type="GO" id="GO:0008830">
    <property type="term" value="F:dTDP-4-dehydrorhamnose 3,5-epimerase activity"/>
    <property type="evidence" value="ECO:0007669"/>
    <property type="project" value="InterPro"/>
</dbReference>
<dbReference type="KEGG" id="aji:C0Z10_11535"/>
<comment type="pathway">
    <text evidence="5">Carbohydrate biosynthesis; dTDP-L-rhamnose biosynthesis.</text>
</comment>
<dbReference type="AlphaFoldDB" id="A0A3T0S3D3"/>
<comment type="similarity">
    <text evidence="1">Belongs to the dTDP-4-dehydrorhamnose 3,5-epimerase family.</text>
</comment>
<feature type="region of interest" description="Disordered" evidence="6">
    <location>
        <begin position="422"/>
        <end position="501"/>
    </location>
</feature>
<evidence type="ECO:0000259" key="7">
    <source>
        <dbReference type="Pfam" id="PF04321"/>
    </source>
</evidence>
<proteinExistence type="inferred from homology"/>